<dbReference type="SUPFAM" id="SSF51905">
    <property type="entry name" value="FAD/NAD(P)-binding domain"/>
    <property type="match status" value="1"/>
</dbReference>
<dbReference type="RefSeq" id="WP_135152515.1">
    <property type="nucleotide sequence ID" value="NZ_SOMN01000016.1"/>
</dbReference>
<dbReference type="PANTHER" id="PTHR46496:SF1">
    <property type="entry name" value="ZEAXANTHIN EPOXIDASE, CHLOROPLASTIC"/>
    <property type="match status" value="1"/>
</dbReference>
<dbReference type="GO" id="GO:0071949">
    <property type="term" value="F:FAD binding"/>
    <property type="evidence" value="ECO:0007669"/>
    <property type="project" value="InterPro"/>
</dbReference>
<evidence type="ECO:0000256" key="3">
    <source>
        <dbReference type="ARBA" id="ARBA00022827"/>
    </source>
</evidence>
<dbReference type="EMBL" id="SOMN01000016">
    <property type="protein sequence ID" value="TFE25971.1"/>
    <property type="molecule type" value="Genomic_DNA"/>
</dbReference>
<comment type="caution">
    <text evidence="6">The sequence shown here is derived from an EMBL/GenBank/DDBJ whole genome shotgun (WGS) entry which is preliminary data.</text>
</comment>
<accession>A0A4Y8LVT2</accession>
<proteinExistence type="predicted"/>
<dbReference type="Pfam" id="PF01494">
    <property type="entry name" value="FAD_binding_3"/>
    <property type="match status" value="1"/>
</dbReference>
<evidence type="ECO:0000256" key="1">
    <source>
        <dbReference type="ARBA" id="ARBA00001974"/>
    </source>
</evidence>
<name>A0A4Y8LVT2_9BACL</name>
<feature type="domain" description="FAD-binding" evidence="5">
    <location>
        <begin position="53"/>
        <end position="126"/>
    </location>
</feature>
<dbReference type="PANTHER" id="PTHR46496">
    <property type="match status" value="1"/>
</dbReference>
<evidence type="ECO:0000259" key="5">
    <source>
        <dbReference type="Pfam" id="PF01494"/>
    </source>
</evidence>
<dbReference type="InterPro" id="IPR036188">
    <property type="entry name" value="FAD/NAD-bd_sf"/>
</dbReference>
<sequence>MNQDWASFASVVIIQLSLSPPSRLEAVHGYKPIEAVIEASEESSILTHDIYDRRPLRTWNEGRITLLGDAAHPMLPNLGQGGAQAMEDALVLADCLSADAHRNLNSALLAYERIRIPRTTRVVRQSRRMGSLVQLEQAWGLGIRNLALRAIPADLQVSRLHWLLGYEYHPYR</sequence>
<evidence type="ECO:0000256" key="2">
    <source>
        <dbReference type="ARBA" id="ARBA00022630"/>
    </source>
</evidence>
<comment type="cofactor">
    <cofactor evidence="1">
        <name>FAD</name>
        <dbReference type="ChEBI" id="CHEBI:57692"/>
    </cofactor>
</comment>
<dbReference type="PRINTS" id="PR00420">
    <property type="entry name" value="RNGMNOXGNASE"/>
</dbReference>
<keyword evidence="2" id="KW-0285">Flavoprotein</keyword>
<gene>
    <name evidence="6" type="ORF">E2980_12465</name>
</gene>
<dbReference type="AlphaFoldDB" id="A0A4Y8LVT2"/>
<dbReference type="InterPro" id="IPR002938">
    <property type="entry name" value="FAD-bd"/>
</dbReference>
<dbReference type="GO" id="GO:0016491">
    <property type="term" value="F:oxidoreductase activity"/>
    <property type="evidence" value="ECO:0007669"/>
    <property type="project" value="UniProtKB-KW"/>
</dbReference>
<dbReference type="OrthoDB" id="9766816at2"/>
<dbReference type="Proteomes" id="UP000297900">
    <property type="component" value="Unassembled WGS sequence"/>
</dbReference>
<evidence type="ECO:0000313" key="7">
    <source>
        <dbReference type="Proteomes" id="UP000297900"/>
    </source>
</evidence>
<evidence type="ECO:0000256" key="4">
    <source>
        <dbReference type="ARBA" id="ARBA00023002"/>
    </source>
</evidence>
<reference evidence="6 7" key="1">
    <citation type="submission" date="2019-03" db="EMBL/GenBank/DDBJ databases">
        <title>Cohnella endophytica sp. nov., a novel endophytic bacterium isolated from bark of Sonneratia apetala.</title>
        <authorList>
            <person name="Tuo L."/>
        </authorList>
    </citation>
    <scope>NUCLEOTIDE SEQUENCE [LARGE SCALE GENOMIC DNA]</scope>
    <source>
        <strain evidence="6 7">CCTCC AB 208254</strain>
    </source>
</reference>
<dbReference type="Gene3D" id="3.50.50.60">
    <property type="entry name" value="FAD/NAD(P)-binding domain"/>
    <property type="match status" value="1"/>
</dbReference>
<keyword evidence="7" id="KW-1185">Reference proteome</keyword>
<evidence type="ECO:0000313" key="6">
    <source>
        <dbReference type="EMBL" id="TFE25971.1"/>
    </source>
</evidence>
<protein>
    <recommendedName>
        <fullName evidence="5">FAD-binding domain-containing protein</fullName>
    </recommendedName>
</protein>
<organism evidence="6 7">
    <name type="scientific">Cohnella luojiensis</name>
    <dbReference type="NCBI Taxonomy" id="652876"/>
    <lineage>
        <taxon>Bacteria</taxon>
        <taxon>Bacillati</taxon>
        <taxon>Bacillota</taxon>
        <taxon>Bacilli</taxon>
        <taxon>Bacillales</taxon>
        <taxon>Paenibacillaceae</taxon>
        <taxon>Cohnella</taxon>
    </lineage>
</organism>
<keyword evidence="4" id="KW-0560">Oxidoreductase</keyword>
<keyword evidence="3" id="KW-0274">FAD</keyword>